<evidence type="ECO:0000313" key="2">
    <source>
        <dbReference type="EMBL" id="CAG6564135.1"/>
    </source>
</evidence>
<proteinExistence type="predicted"/>
<protein>
    <submittedName>
        <fullName evidence="2">(northern house mosquito) hypothetical protein</fullName>
    </submittedName>
</protein>
<feature type="compositionally biased region" description="Low complexity" evidence="1">
    <location>
        <begin position="24"/>
        <end position="35"/>
    </location>
</feature>
<dbReference type="EMBL" id="HBUE01271408">
    <property type="protein sequence ID" value="CAG6564135.1"/>
    <property type="molecule type" value="Transcribed_RNA"/>
</dbReference>
<accession>A0A8D8J0I7</accession>
<name>A0A8D8J0I7_CULPI</name>
<feature type="region of interest" description="Disordered" evidence="1">
    <location>
        <begin position="17"/>
        <end position="36"/>
    </location>
</feature>
<dbReference type="AlphaFoldDB" id="A0A8D8J0I7"/>
<sequence length="103" mass="11396">MPSAVHPVGLRSLSSRRFGKNCTSRPRSSSVSSARMESDWMLVDTTPGRWSREYSGKLLQIRVTVFRSGSEDRFTMNSQLIGSICRTDSCSSSCSPQNLISAM</sequence>
<evidence type="ECO:0000256" key="1">
    <source>
        <dbReference type="SAM" id="MobiDB-lite"/>
    </source>
</evidence>
<organism evidence="2">
    <name type="scientific">Culex pipiens</name>
    <name type="common">House mosquito</name>
    <dbReference type="NCBI Taxonomy" id="7175"/>
    <lineage>
        <taxon>Eukaryota</taxon>
        <taxon>Metazoa</taxon>
        <taxon>Ecdysozoa</taxon>
        <taxon>Arthropoda</taxon>
        <taxon>Hexapoda</taxon>
        <taxon>Insecta</taxon>
        <taxon>Pterygota</taxon>
        <taxon>Neoptera</taxon>
        <taxon>Endopterygota</taxon>
        <taxon>Diptera</taxon>
        <taxon>Nematocera</taxon>
        <taxon>Culicoidea</taxon>
        <taxon>Culicidae</taxon>
        <taxon>Culicinae</taxon>
        <taxon>Culicini</taxon>
        <taxon>Culex</taxon>
        <taxon>Culex</taxon>
    </lineage>
</organism>
<reference evidence="2" key="1">
    <citation type="submission" date="2021-05" db="EMBL/GenBank/DDBJ databases">
        <authorList>
            <person name="Alioto T."/>
            <person name="Alioto T."/>
            <person name="Gomez Garrido J."/>
        </authorList>
    </citation>
    <scope>NUCLEOTIDE SEQUENCE</scope>
</reference>
<dbReference type="EMBL" id="HBUE01166104">
    <property type="protein sequence ID" value="CAG6512674.1"/>
    <property type="molecule type" value="Transcribed_RNA"/>
</dbReference>